<comment type="similarity">
    <text evidence="4">Belongs to the DHPS family.</text>
</comment>
<gene>
    <name evidence="13" type="primary">folP</name>
    <name evidence="13" type="ORF">ABEG17_10765</name>
</gene>
<evidence type="ECO:0000256" key="8">
    <source>
        <dbReference type="ARBA" id="ARBA00022723"/>
    </source>
</evidence>
<comment type="cofactor">
    <cofactor evidence="2">
        <name>Mg(2+)</name>
        <dbReference type="ChEBI" id="CHEBI:18420"/>
    </cofactor>
</comment>
<dbReference type="PANTHER" id="PTHR20941:SF1">
    <property type="entry name" value="FOLIC ACID SYNTHESIS PROTEIN FOL1"/>
    <property type="match status" value="1"/>
</dbReference>
<keyword evidence="8" id="KW-0479">Metal-binding</keyword>
<dbReference type="GO" id="GO:0046656">
    <property type="term" value="P:folic acid biosynthetic process"/>
    <property type="evidence" value="ECO:0007669"/>
    <property type="project" value="UniProtKB-KW"/>
</dbReference>
<proteinExistence type="inferred from homology"/>
<sequence length="272" mass="28171">MGVVNVTPDSFSDGGEWFEPAAAVAHGRELLAQGADVLDIGGESTRPGAQRPSVEEELRRVLPVIEALAADGAVVCVDTMRAAVATRALTAGATIVNDVSGGLADDAMASVVADTGVPFVAMHWRGHSADMQSRAAYRDVVADVCAELSARARDLVAAGVAADRLVLDPGFGFAKLAHHNWSLLRHLDRVVDLGHPVLVGTSRKTFLGRLGVPEGGAPRPPAERDAATAATSVHAARLGAWGVRVHHVPSTLDALRATAAIDHAGDQSTDGE</sequence>
<evidence type="ECO:0000256" key="11">
    <source>
        <dbReference type="ARBA" id="ARBA00030193"/>
    </source>
</evidence>
<name>A0AAU7JZ22_9MICO</name>
<dbReference type="GO" id="GO:0046872">
    <property type="term" value="F:metal ion binding"/>
    <property type="evidence" value="ECO:0007669"/>
    <property type="project" value="UniProtKB-KW"/>
</dbReference>
<dbReference type="GO" id="GO:0004156">
    <property type="term" value="F:dihydropteroate synthase activity"/>
    <property type="evidence" value="ECO:0007669"/>
    <property type="project" value="UniProtKB-EC"/>
</dbReference>
<dbReference type="EC" id="2.5.1.15" evidence="5"/>
<evidence type="ECO:0000259" key="12">
    <source>
        <dbReference type="PROSITE" id="PS50972"/>
    </source>
</evidence>
<organism evidence="13">
    <name type="scientific">Pedococcus sp. KACC 23699</name>
    <dbReference type="NCBI Taxonomy" id="3149228"/>
    <lineage>
        <taxon>Bacteria</taxon>
        <taxon>Bacillati</taxon>
        <taxon>Actinomycetota</taxon>
        <taxon>Actinomycetes</taxon>
        <taxon>Micrococcales</taxon>
        <taxon>Intrasporangiaceae</taxon>
        <taxon>Pedococcus</taxon>
    </lineage>
</organism>
<dbReference type="InterPro" id="IPR045031">
    <property type="entry name" value="DHP_synth-like"/>
</dbReference>
<dbReference type="GO" id="GO:0005829">
    <property type="term" value="C:cytosol"/>
    <property type="evidence" value="ECO:0007669"/>
    <property type="project" value="TreeGrafter"/>
</dbReference>
<dbReference type="InterPro" id="IPR011005">
    <property type="entry name" value="Dihydropteroate_synth-like_sf"/>
</dbReference>
<protein>
    <recommendedName>
        <fullName evidence="6">Dihydropteroate synthase</fullName>
        <ecNumber evidence="5">2.5.1.15</ecNumber>
    </recommendedName>
    <alternativeName>
        <fullName evidence="11">Dihydropteroate pyrophosphorylase</fullName>
    </alternativeName>
</protein>
<dbReference type="NCBIfam" id="TIGR01496">
    <property type="entry name" value="DHPS"/>
    <property type="match status" value="1"/>
</dbReference>
<dbReference type="Gene3D" id="3.20.20.20">
    <property type="entry name" value="Dihydropteroate synthase-like"/>
    <property type="match status" value="1"/>
</dbReference>
<dbReference type="AlphaFoldDB" id="A0AAU7JZ22"/>
<dbReference type="InterPro" id="IPR006390">
    <property type="entry name" value="DHP_synth_dom"/>
</dbReference>
<evidence type="ECO:0000256" key="2">
    <source>
        <dbReference type="ARBA" id="ARBA00001946"/>
    </source>
</evidence>
<evidence type="ECO:0000256" key="4">
    <source>
        <dbReference type="ARBA" id="ARBA00009503"/>
    </source>
</evidence>
<dbReference type="EMBL" id="CP157483">
    <property type="protein sequence ID" value="XBO45677.1"/>
    <property type="molecule type" value="Genomic_DNA"/>
</dbReference>
<keyword evidence="10" id="KW-0289">Folate biosynthesis</keyword>
<accession>A0AAU7JZ22</accession>
<reference evidence="13" key="1">
    <citation type="submission" date="2024-05" db="EMBL/GenBank/DDBJ databases">
        <authorList>
            <person name="Kim S."/>
            <person name="Heo J."/>
            <person name="Choi H."/>
            <person name="Choi Y."/>
            <person name="Kwon S.-W."/>
            <person name="Kim Y."/>
        </authorList>
    </citation>
    <scope>NUCLEOTIDE SEQUENCE</scope>
    <source>
        <strain evidence="13">KACC 23699</strain>
    </source>
</reference>
<dbReference type="RefSeq" id="WP_406833177.1">
    <property type="nucleotide sequence ID" value="NZ_CP157483.1"/>
</dbReference>
<dbReference type="PANTHER" id="PTHR20941">
    <property type="entry name" value="FOLATE SYNTHESIS PROTEINS"/>
    <property type="match status" value="1"/>
</dbReference>
<comment type="pathway">
    <text evidence="3">Cofactor biosynthesis; tetrahydrofolate biosynthesis; 7,8-dihydrofolate from 2-amino-4-hydroxy-6-hydroxymethyl-7,8-dihydropteridine diphosphate and 4-aminobenzoate: step 1/2.</text>
</comment>
<evidence type="ECO:0000256" key="5">
    <source>
        <dbReference type="ARBA" id="ARBA00012458"/>
    </source>
</evidence>
<evidence type="ECO:0000256" key="1">
    <source>
        <dbReference type="ARBA" id="ARBA00000012"/>
    </source>
</evidence>
<dbReference type="SUPFAM" id="SSF51717">
    <property type="entry name" value="Dihydropteroate synthetase-like"/>
    <property type="match status" value="1"/>
</dbReference>
<keyword evidence="7 13" id="KW-0808">Transferase</keyword>
<evidence type="ECO:0000256" key="6">
    <source>
        <dbReference type="ARBA" id="ARBA00016919"/>
    </source>
</evidence>
<evidence type="ECO:0000313" key="13">
    <source>
        <dbReference type="EMBL" id="XBO45677.1"/>
    </source>
</evidence>
<evidence type="ECO:0000256" key="7">
    <source>
        <dbReference type="ARBA" id="ARBA00022679"/>
    </source>
</evidence>
<dbReference type="CDD" id="cd00739">
    <property type="entry name" value="DHPS"/>
    <property type="match status" value="1"/>
</dbReference>
<comment type="catalytic activity">
    <reaction evidence="1">
        <text>(7,8-dihydropterin-6-yl)methyl diphosphate + 4-aminobenzoate = 7,8-dihydropteroate + diphosphate</text>
        <dbReference type="Rhea" id="RHEA:19949"/>
        <dbReference type="ChEBI" id="CHEBI:17836"/>
        <dbReference type="ChEBI" id="CHEBI:17839"/>
        <dbReference type="ChEBI" id="CHEBI:33019"/>
        <dbReference type="ChEBI" id="CHEBI:72950"/>
        <dbReference type="EC" id="2.5.1.15"/>
    </reaction>
</comment>
<evidence type="ECO:0000256" key="3">
    <source>
        <dbReference type="ARBA" id="ARBA00004763"/>
    </source>
</evidence>
<dbReference type="InterPro" id="IPR000489">
    <property type="entry name" value="Pterin-binding_dom"/>
</dbReference>
<dbReference type="Pfam" id="PF00809">
    <property type="entry name" value="Pterin_bind"/>
    <property type="match status" value="1"/>
</dbReference>
<dbReference type="PROSITE" id="PS50972">
    <property type="entry name" value="PTERIN_BINDING"/>
    <property type="match status" value="1"/>
</dbReference>
<keyword evidence="9" id="KW-0460">Magnesium</keyword>
<feature type="domain" description="Pterin-binding" evidence="12">
    <location>
        <begin position="1"/>
        <end position="256"/>
    </location>
</feature>
<dbReference type="FunFam" id="3.20.20.20:FF:000006">
    <property type="entry name" value="Dihydropteroate synthase"/>
    <property type="match status" value="1"/>
</dbReference>
<evidence type="ECO:0000256" key="9">
    <source>
        <dbReference type="ARBA" id="ARBA00022842"/>
    </source>
</evidence>
<dbReference type="GO" id="GO:0046654">
    <property type="term" value="P:tetrahydrofolate biosynthetic process"/>
    <property type="evidence" value="ECO:0007669"/>
    <property type="project" value="TreeGrafter"/>
</dbReference>
<dbReference type="PROSITE" id="PS00793">
    <property type="entry name" value="DHPS_2"/>
    <property type="match status" value="1"/>
</dbReference>
<evidence type="ECO:0000256" key="10">
    <source>
        <dbReference type="ARBA" id="ARBA00022909"/>
    </source>
</evidence>